<evidence type="ECO:0000313" key="6">
    <source>
        <dbReference type="Proteomes" id="UP000093694"/>
    </source>
</evidence>
<keyword evidence="1" id="KW-0812">Transmembrane</keyword>
<dbReference type="Gene3D" id="3.40.50.620">
    <property type="entry name" value="HUPs"/>
    <property type="match status" value="1"/>
</dbReference>
<evidence type="ECO:0000256" key="1">
    <source>
        <dbReference type="SAM" id="Phobius"/>
    </source>
</evidence>
<dbReference type="EMBL" id="LROR01000089">
    <property type="protein sequence ID" value="OBR90568.1"/>
    <property type="molecule type" value="Genomic_DNA"/>
</dbReference>
<feature type="transmembrane region" description="Helical" evidence="1">
    <location>
        <begin position="12"/>
        <end position="35"/>
    </location>
</feature>
<dbReference type="EMBL" id="LITQ01000027">
    <property type="protein sequence ID" value="OAA91141.1"/>
    <property type="molecule type" value="Genomic_DNA"/>
</dbReference>
<protein>
    <recommendedName>
        <fullName evidence="2">DUF218 domain-containing protein</fullName>
    </recommendedName>
</protein>
<dbReference type="InterPro" id="IPR014729">
    <property type="entry name" value="Rossmann-like_a/b/a_fold"/>
</dbReference>
<feature type="transmembrane region" description="Helical" evidence="1">
    <location>
        <begin position="41"/>
        <end position="59"/>
    </location>
</feature>
<dbReference type="InterPro" id="IPR051599">
    <property type="entry name" value="Cell_Envelope_Assoc"/>
</dbReference>
<dbReference type="Proteomes" id="UP000077384">
    <property type="component" value="Unassembled WGS sequence"/>
</dbReference>
<dbReference type="SUPFAM" id="SSF51395">
    <property type="entry name" value="FMN-linked oxidoreductases"/>
    <property type="match status" value="1"/>
</dbReference>
<keyword evidence="1" id="KW-0472">Membrane</keyword>
<reference evidence="3 5" key="1">
    <citation type="journal article" date="2015" name="Biotechnol. Bioeng.">
        <title>Genome sequence and phenotypic characterization of Caulobacter segnis.</title>
        <authorList>
            <person name="Patel S."/>
            <person name="Fletcher B."/>
            <person name="Scott D.C."/>
            <person name="Ely B."/>
        </authorList>
    </citation>
    <scope>NUCLEOTIDE SEQUENCE [LARGE SCALE GENOMIC DNA]</scope>
    <source>
        <strain evidence="3 5">PS02</strain>
    </source>
</reference>
<dbReference type="CDD" id="cd06259">
    <property type="entry name" value="YdcF-like"/>
    <property type="match status" value="1"/>
</dbReference>
<comment type="caution">
    <text evidence="3">The sequence shown here is derived from an EMBL/GenBank/DDBJ whole genome shotgun (WGS) entry which is preliminary data.</text>
</comment>
<dbReference type="Proteomes" id="UP000093694">
    <property type="component" value="Unassembled WGS sequence"/>
</dbReference>
<dbReference type="InterPro" id="IPR003848">
    <property type="entry name" value="DUF218"/>
</dbReference>
<dbReference type="PATRIC" id="fig|1705578.3.peg.2081"/>
<sequence length="260" mass="29744">MKNLKNHKGIGYFLVAFGIINILYFISCFIVFSRFVNFSEFFVMLGIACVILGIYKIRFHENNFNEVVKKFLTVLKVFISIIVISFIFVEGCILVSANESHNKKPDYITILGGGISGRNMLLVQLQRTQEALKYIKQNPGIKVIASGGQGRGEDISEAEAMRIYLVQHGVKNEDIIKEEKSKNTLENMKYTREILKKIDGRKNIQLAVVTSNFHVFRAKFLAKRYGFQVEGVPAPVNYLLLPNYCVREYFGVVKSFIFDR</sequence>
<dbReference type="RefSeq" id="WP_063601890.1">
    <property type="nucleotide sequence ID" value="NZ_LITQ01000027.1"/>
</dbReference>
<feature type="transmembrane region" description="Helical" evidence="1">
    <location>
        <begin position="71"/>
        <end position="89"/>
    </location>
</feature>
<dbReference type="PANTHER" id="PTHR30336:SF4">
    <property type="entry name" value="ENVELOPE BIOGENESIS FACTOR ELYC"/>
    <property type="match status" value="1"/>
</dbReference>
<dbReference type="GO" id="GO:0043164">
    <property type="term" value="P:Gram-negative-bacterium-type cell wall biogenesis"/>
    <property type="evidence" value="ECO:0007669"/>
    <property type="project" value="TreeGrafter"/>
</dbReference>
<evidence type="ECO:0000313" key="4">
    <source>
        <dbReference type="EMBL" id="OBR90568.1"/>
    </source>
</evidence>
<dbReference type="AlphaFoldDB" id="A0A166RVG4"/>
<dbReference type="GO" id="GO:0000270">
    <property type="term" value="P:peptidoglycan metabolic process"/>
    <property type="evidence" value="ECO:0007669"/>
    <property type="project" value="TreeGrafter"/>
</dbReference>
<organism evidence="3 5">
    <name type="scientific">Clostridium coskatii</name>
    <dbReference type="NCBI Taxonomy" id="1705578"/>
    <lineage>
        <taxon>Bacteria</taxon>
        <taxon>Bacillati</taxon>
        <taxon>Bacillota</taxon>
        <taxon>Clostridia</taxon>
        <taxon>Eubacteriales</taxon>
        <taxon>Clostridiaceae</taxon>
        <taxon>Clostridium</taxon>
    </lineage>
</organism>
<dbReference type="GO" id="GO:0005886">
    <property type="term" value="C:plasma membrane"/>
    <property type="evidence" value="ECO:0007669"/>
    <property type="project" value="TreeGrafter"/>
</dbReference>
<reference evidence="4 6" key="2">
    <citation type="journal article" date="2016" name="Front. Microbiol.">
        <title>Industrial Acetogenic Biocatalysts: A Comparative Metabolic and Genomic Analysis.</title>
        <authorList>
            <person name="Bengelsdorf F."/>
            <person name="Poehlein A."/>
            <person name="Sonja S."/>
            <person name="Erz C."/>
            <person name="Hummel T."/>
            <person name="Hoffmeister S."/>
            <person name="Daniel R."/>
            <person name="Durre P."/>
        </authorList>
    </citation>
    <scope>NUCLEOTIDE SEQUENCE [LARGE SCALE GENOMIC DNA]</scope>
    <source>
        <strain evidence="4 6">PTA-10522</strain>
    </source>
</reference>
<dbReference type="Pfam" id="PF02698">
    <property type="entry name" value="DUF218"/>
    <property type="match status" value="1"/>
</dbReference>
<evidence type="ECO:0000313" key="5">
    <source>
        <dbReference type="Proteomes" id="UP000077384"/>
    </source>
</evidence>
<accession>A0A166RVG4</accession>
<dbReference type="PANTHER" id="PTHR30336">
    <property type="entry name" value="INNER MEMBRANE PROTEIN, PROBABLE PERMEASE"/>
    <property type="match status" value="1"/>
</dbReference>
<gene>
    <name evidence="4" type="ORF">CLCOS_39330</name>
    <name evidence="3" type="ORF">WX73_01832</name>
</gene>
<name>A0A166RVG4_9CLOT</name>
<keyword evidence="1" id="KW-1133">Transmembrane helix</keyword>
<proteinExistence type="predicted"/>
<feature type="domain" description="DUF218" evidence="2">
    <location>
        <begin position="106"/>
        <end position="251"/>
    </location>
</feature>
<evidence type="ECO:0000259" key="2">
    <source>
        <dbReference type="Pfam" id="PF02698"/>
    </source>
</evidence>
<keyword evidence="6" id="KW-1185">Reference proteome</keyword>
<evidence type="ECO:0000313" key="3">
    <source>
        <dbReference type="EMBL" id="OAA91141.1"/>
    </source>
</evidence>